<dbReference type="EMBL" id="WVIE01000010">
    <property type="protein sequence ID" value="NDJ17788.1"/>
    <property type="molecule type" value="Genomic_DNA"/>
</dbReference>
<keyword evidence="3" id="KW-1185">Reference proteome</keyword>
<sequence length="120" mass="13506">MLSCPKCHQPLKKRDAIVCPHCRTELKAHGHAGIPLYRATGKEPLCRTCLYDADDTCNYPQRPDAWECTLYRDTRLVATVSTPTSRDSKPSPQVWVRRNIVWVAIAGLLVVSFLIAASKR</sequence>
<reference evidence="2" key="1">
    <citation type="submission" date="2019-12" db="EMBL/GenBank/DDBJ databases">
        <title>High-Quality draft genome sequences of three cyanobacteria isolated from the limestone walls of the Old Cathedral of Coimbra.</title>
        <authorList>
            <person name="Tiago I."/>
            <person name="Soares F."/>
            <person name="Portugal A."/>
        </authorList>
    </citation>
    <scope>NUCLEOTIDE SEQUENCE</scope>
    <source>
        <strain evidence="2">A</strain>
    </source>
</reference>
<keyword evidence="1" id="KW-0472">Membrane</keyword>
<accession>A0A8J7Z7F4</accession>
<evidence type="ECO:0000313" key="3">
    <source>
        <dbReference type="Proteomes" id="UP000646053"/>
    </source>
</evidence>
<dbReference type="RefSeq" id="WP_162423297.1">
    <property type="nucleotide sequence ID" value="NZ_WVIE01000010.1"/>
</dbReference>
<evidence type="ECO:0000313" key="2">
    <source>
        <dbReference type="EMBL" id="NDJ17788.1"/>
    </source>
</evidence>
<dbReference type="Proteomes" id="UP000646053">
    <property type="component" value="Unassembled WGS sequence"/>
</dbReference>
<dbReference type="AlphaFoldDB" id="A0A8J7Z7F4"/>
<organism evidence="2 3">
    <name type="scientific">Myxacorys almedinensis A</name>
    <dbReference type="NCBI Taxonomy" id="2690445"/>
    <lineage>
        <taxon>Bacteria</taxon>
        <taxon>Bacillati</taxon>
        <taxon>Cyanobacteriota</taxon>
        <taxon>Cyanophyceae</taxon>
        <taxon>Leptolyngbyales</taxon>
        <taxon>Leptolyngbyaceae</taxon>
        <taxon>Myxacorys</taxon>
        <taxon>Myxacorys almedinensis</taxon>
    </lineage>
</organism>
<name>A0A8J7Z7F4_9CYAN</name>
<proteinExistence type="predicted"/>
<evidence type="ECO:0000256" key="1">
    <source>
        <dbReference type="SAM" id="Phobius"/>
    </source>
</evidence>
<keyword evidence="1" id="KW-1133">Transmembrane helix</keyword>
<gene>
    <name evidence="2" type="ORF">GS601_10870</name>
</gene>
<keyword evidence="1" id="KW-0812">Transmembrane</keyword>
<feature type="transmembrane region" description="Helical" evidence="1">
    <location>
        <begin position="100"/>
        <end position="117"/>
    </location>
</feature>
<protein>
    <submittedName>
        <fullName evidence="2">Zinc ribbon domain-containing protein</fullName>
    </submittedName>
</protein>
<comment type="caution">
    <text evidence="2">The sequence shown here is derived from an EMBL/GenBank/DDBJ whole genome shotgun (WGS) entry which is preliminary data.</text>
</comment>